<reference evidence="1" key="1">
    <citation type="journal article" date="2022" name="bioRxiv">
        <title>Sequencing and chromosome-scale assembly of the giantPleurodeles waltlgenome.</title>
        <authorList>
            <person name="Brown T."/>
            <person name="Elewa A."/>
            <person name="Iarovenko S."/>
            <person name="Subramanian E."/>
            <person name="Araus A.J."/>
            <person name="Petzold A."/>
            <person name="Susuki M."/>
            <person name="Suzuki K.-i.T."/>
            <person name="Hayashi T."/>
            <person name="Toyoda A."/>
            <person name="Oliveira C."/>
            <person name="Osipova E."/>
            <person name="Leigh N.D."/>
            <person name="Simon A."/>
            <person name="Yun M.H."/>
        </authorList>
    </citation>
    <scope>NUCLEOTIDE SEQUENCE</scope>
    <source>
        <strain evidence="1">20211129_DDA</strain>
        <tissue evidence="1">Liver</tissue>
    </source>
</reference>
<accession>A0AAV7NF27</accession>
<protein>
    <submittedName>
        <fullName evidence="1">Uncharacterized protein</fullName>
    </submittedName>
</protein>
<dbReference type="Proteomes" id="UP001066276">
    <property type="component" value="Chromosome 8"/>
</dbReference>
<name>A0AAV7NF27_PLEWA</name>
<proteinExistence type="predicted"/>
<comment type="caution">
    <text evidence="1">The sequence shown here is derived from an EMBL/GenBank/DDBJ whole genome shotgun (WGS) entry which is preliminary data.</text>
</comment>
<evidence type="ECO:0000313" key="2">
    <source>
        <dbReference type="Proteomes" id="UP001066276"/>
    </source>
</evidence>
<gene>
    <name evidence="1" type="ORF">NDU88_001417</name>
</gene>
<evidence type="ECO:0000313" key="1">
    <source>
        <dbReference type="EMBL" id="KAJ1113162.1"/>
    </source>
</evidence>
<keyword evidence="2" id="KW-1185">Reference proteome</keyword>
<organism evidence="1 2">
    <name type="scientific">Pleurodeles waltl</name>
    <name type="common">Iberian ribbed newt</name>
    <dbReference type="NCBI Taxonomy" id="8319"/>
    <lineage>
        <taxon>Eukaryota</taxon>
        <taxon>Metazoa</taxon>
        <taxon>Chordata</taxon>
        <taxon>Craniata</taxon>
        <taxon>Vertebrata</taxon>
        <taxon>Euteleostomi</taxon>
        <taxon>Amphibia</taxon>
        <taxon>Batrachia</taxon>
        <taxon>Caudata</taxon>
        <taxon>Salamandroidea</taxon>
        <taxon>Salamandridae</taxon>
        <taxon>Pleurodelinae</taxon>
        <taxon>Pleurodeles</taxon>
    </lineage>
</organism>
<sequence>MASWDGEAQLDEFLYFGERLRRLLPLFFFLEDVVDLKVSKACFEQIVSQTGAMTMLCCESKFFLADWTLPPSAVLRVFSSA</sequence>
<dbReference type="AlphaFoldDB" id="A0AAV7NF27"/>
<dbReference type="EMBL" id="JANPWB010000012">
    <property type="protein sequence ID" value="KAJ1113162.1"/>
    <property type="molecule type" value="Genomic_DNA"/>
</dbReference>